<accession>A0A951PFI7</accession>
<proteinExistence type="predicted"/>
<gene>
    <name evidence="1" type="ORF">KME07_25220</name>
</gene>
<dbReference type="AlphaFoldDB" id="A0A951PFI7"/>
<evidence type="ECO:0000313" key="2">
    <source>
        <dbReference type="Proteomes" id="UP000707356"/>
    </source>
</evidence>
<dbReference type="EMBL" id="JAHHHV010000092">
    <property type="protein sequence ID" value="MBW4468741.1"/>
    <property type="molecule type" value="Genomic_DNA"/>
</dbReference>
<dbReference type="Gene3D" id="2.150.10.10">
    <property type="entry name" value="Serralysin-like metalloprotease, C-terminal"/>
    <property type="match status" value="1"/>
</dbReference>
<dbReference type="GO" id="GO:0005509">
    <property type="term" value="F:calcium ion binding"/>
    <property type="evidence" value="ECO:0007669"/>
    <property type="project" value="InterPro"/>
</dbReference>
<reference evidence="1" key="2">
    <citation type="journal article" date="2022" name="Microbiol. Resour. Announc.">
        <title>Metagenome Sequencing to Explore Phylogenomics of Terrestrial Cyanobacteria.</title>
        <authorList>
            <person name="Ward R.D."/>
            <person name="Stajich J.E."/>
            <person name="Johansen J.R."/>
            <person name="Huntemann M."/>
            <person name="Clum A."/>
            <person name="Foster B."/>
            <person name="Foster B."/>
            <person name="Roux S."/>
            <person name="Palaniappan K."/>
            <person name="Varghese N."/>
            <person name="Mukherjee S."/>
            <person name="Reddy T.B.K."/>
            <person name="Daum C."/>
            <person name="Copeland A."/>
            <person name="Chen I.A."/>
            <person name="Ivanova N.N."/>
            <person name="Kyrpides N.C."/>
            <person name="Shapiro N."/>
            <person name="Eloe-Fadrosh E.A."/>
            <person name="Pietrasiak N."/>
        </authorList>
    </citation>
    <scope>NUCLEOTIDE SEQUENCE</scope>
    <source>
        <strain evidence="1">GSE-TBD4-15B</strain>
    </source>
</reference>
<dbReference type="SUPFAM" id="SSF51120">
    <property type="entry name" value="beta-Roll"/>
    <property type="match status" value="1"/>
</dbReference>
<dbReference type="Proteomes" id="UP000707356">
    <property type="component" value="Unassembled WGS sequence"/>
</dbReference>
<dbReference type="InterPro" id="IPR011049">
    <property type="entry name" value="Serralysin-like_metalloprot_C"/>
</dbReference>
<dbReference type="Pfam" id="PF00353">
    <property type="entry name" value="HemolysinCabind"/>
    <property type="match status" value="1"/>
</dbReference>
<sequence>MAKPSRPKISEAQKQNIQKLITDLQNSVDQPASEESIGQLKADFKSAISDRQLTQAEFKTLANDLLEIAESAGITPDEARTVLYDLQDIGQASRLPRTDDLLTGTSQNDILWGGLGQDTLNGAGSDDASMGEIDYLCGGGGKDIFILGDTTQSFYNDGKTGAGLTDYAVVLDFNAKQDTIQLFGSAADYVLAALPSELAVTGTGIYYTAGSWAAAARELVGVVLGANLSNFSGFSFAQPVS</sequence>
<protein>
    <submittedName>
        <fullName evidence="1">Uncharacterized protein</fullName>
    </submittedName>
</protein>
<organism evidence="1 2">
    <name type="scientific">Pegethrix bostrychoides GSE-TBD4-15B</name>
    <dbReference type="NCBI Taxonomy" id="2839662"/>
    <lineage>
        <taxon>Bacteria</taxon>
        <taxon>Bacillati</taxon>
        <taxon>Cyanobacteriota</taxon>
        <taxon>Cyanophyceae</taxon>
        <taxon>Oculatellales</taxon>
        <taxon>Oculatellaceae</taxon>
        <taxon>Pegethrix</taxon>
    </lineage>
</organism>
<dbReference type="InterPro" id="IPR001343">
    <property type="entry name" value="Hemolysn_Ca-bd"/>
</dbReference>
<evidence type="ECO:0000313" key="1">
    <source>
        <dbReference type="EMBL" id="MBW4468741.1"/>
    </source>
</evidence>
<comment type="caution">
    <text evidence="1">The sequence shown here is derived from an EMBL/GenBank/DDBJ whole genome shotgun (WGS) entry which is preliminary data.</text>
</comment>
<name>A0A951PFI7_9CYAN</name>
<reference evidence="1" key="1">
    <citation type="submission" date="2021-05" db="EMBL/GenBank/DDBJ databases">
        <authorList>
            <person name="Pietrasiak N."/>
            <person name="Ward R."/>
            <person name="Stajich J.E."/>
            <person name="Kurbessoian T."/>
        </authorList>
    </citation>
    <scope>NUCLEOTIDE SEQUENCE</scope>
    <source>
        <strain evidence="1">GSE-TBD4-15B</strain>
    </source>
</reference>